<organism evidence="1 2">
    <name type="scientific">Metapseudomonas otitidis</name>
    <dbReference type="NCBI Taxonomy" id="319939"/>
    <lineage>
        <taxon>Bacteria</taxon>
        <taxon>Pseudomonadati</taxon>
        <taxon>Pseudomonadota</taxon>
        <taxon>Gammaproteobacteria</taxon>
        <taxon>Pseudomonadales</taxon>
        <taxon>Pseudomonadaceae</taxon>
        <taxon>Metapseudomonas</taxon>
    </lineage>
</organism>
<dbReference type="InterPro" id="IPR036188">
    <property type="entry name" value="FAD/NAD-bd_sf"/>
</dbReference>
<dbReference type="GeneID" id="57397722"/>
<protein>
    <recommendedName>
        <fullName evidence="3">FAD/NAD(P)-binding domain-containing protein</fullName>
    </recommendedName>
</protein>
<accession>A0A679GCC4</accession>
<reference evidence="1 2" key="1">
    <citation type="journal article" date="2020" name="Microbiol. Resour. Announc.">
        <title>Complete genome sequence of Pseudomonas otitidis strain MrB4, isolated from Lake Biwa in Japan.</title>
        <authorList>
            <person name="Miyazaki K."/>
            <person name="Hase E."/>
            <person name="Maruya T."/>
        </authorList>
    </citation>
    <scope>NUCLEOTIDE SEQUENCE [LARGE SCALE GENOMIC DNA]</scope>
    <source>
        <strain evidence="1 2">MrB4</strain>
    </source>
</reference>
<evidence type="ECO:0008006" key="3">
    <source>
        <dbReference type="Google" id="ProtNLM"/>
    </source>
</evidence>
<dbReference type="SUPFAM" id="SSF51905">
    <property type="entry name" value="FAD/NAD(P)-binding domain"/>
    <property type="match status" value="1"/>
</dbReference>
<evidence type="ECO:0000313" key="1">
    <source>
        <dbReference type="EMBL" id="BCA28521.1"/>
    </source>
</evidence>
<dbReference type="Proteomes" id="UP000501237">
    <property type="component" value="Chromosome"/>
</dbReference>
<name>A0A679GCC4_9GAMM</name>
<dbReference type="AlphaFoldDB" id="A0A679GCC4"/>
<dbReference type="EMBL" id="AP022642">
    <property type="protein sequence ID" value="BCA28521.1"/>
    <property type="molecule type" value="Genomic_DNA"/>
</dbReference>
<proteinExistence type="predicted"/>
<evidence type="ECO:0000313" key="2">
    <source>
        <dbReference type="Proteomes" id="UP000501237"/>
    </source>
</evidence>
<dbReference type="RefSeq" id="WP_172433455.1">
    <property type="nucleotide sequence ID" value="NZ_AP022642.1"/>
</dbReference>
<gene>
    <name evidence="1" type="ORF">PtoMrB4_24980</name>
</gene>
<dbReference type="KEGG" id="poj:PtoMrB4_24980"/>
<sequence length="476" mass="51855">MPTRLIIGAGVSAAAFLQTSDDDHETVVVGEDGLWAKLAEHPMGQPAHLLQLPGTPVPTFQAPNGEMNLNNFLSSGVFQQGVSRIVAGKRYGYNPSRKVQRISKSLSQPGKYVAWFDHNHALIVDKIVIATGIGAQRKPPPVSGTSPLGLGYTQIIEGIDFLSNPDEYTANIDRAIYGGSATAAWVADLASQNSPCMNWFARPGGTEFSGAVLPGSRNAKIIKLCEDNDLKRLEEVERIEIVNTKLHIHIKGKNYYYIADQFIYALGGDTDTRLTSSLYQILDSEIGNALSPIIDLNGALGAREEGVLALGTADRKIMIVGAATYNTTTPTLRNKQTAPMSELPWNAQVPDGIAVVGASISALNSFIPITQVATGEPRQWHDIKITRNDININLADRNQLTILFSLMFDNWPSYLVESLTASVINERSQVSPVIPTPTREMFGIDRPALFNLIKAHAPDLTDFHIIQRCQLVGLTF</sequence>